<name>A0ABD5M7D8_9EURY</name>
<feature type="coiled-coil region" evidence="1">
    <location>
        <begin position="31"/>
        <end position="94"/>
    </location>
</feature>
<dbReference type="RefSeq" id="WP_372386889.1">
    <property type="nucleotide sequence ID" value="NZ_JBGNYA010000001.1"/>
</dbReference>
<organism evidence="3 4">
    <name type="scientific">Halobellus rubicundus</name>
    <dbReference type="NCBI Taxonomy" id="2996466"/>
    <lineage>
        <taxon>Archaea</taxon>
        <taxon>Methanobacteriati</taxon>
        <taxon>Methanobacteriota</taxon>
        <taxon>Stenosarchaea group</taxon>
        <taxon>Halobacteria</taxon>
        <taxon>Halobacteriales</taxon>
        <taxon>Haloferacaceae</taxon>
        <taxon>Halobellus</taxon>
    </lineage>
</organism>
<dbReference type="EMBL" id="JBGNYA010000001">
    <property type="protein sequence ID" value="MFA1609825.1"/>
    <property type="molecule type" value="Genomic_DNA"/>
</dbReference>
<evidence type="ECO:0000256" key="2">
    <source>
        <dbReference type="SAM" id="MobiDB-lite"/>
    </source>
</evidence>
<evidence type="ECO:0000256" key="1">
    <source>
        <dbReference type="SAM" id="Coils"/>
    </source>
</evidence>
<gene>
    <name evidence="3" type="ORF">OS889_02220</name>
</gene>
<keyword evidence="4" id="KW-1185">Reference proteome</keyword>
<comment type="caution">
    <text evidence="3">The sequence shown here is derived from an EMBL/GenBank/DDBJ whole genome shotgun (WGS) entry which is preliminary data.</text>
</comment>
<sequence length="120" mass="13885">MASSSSLTSSGGDAPGPDPERAARPLLVDRIAELEEEHERLAAANAELERENERLKRRLRRRRRERQDVIDRYERQLRRRTAELQRERDRSDERRTGARGRIAAAVLAIGRRFAERCPGL</sequence>
<evidence type="ECO:0000313" key="3">
    <source>
        <dbReference type="EMBL" id="MFA1609825.1"/>
    </source>
</evidence>
<proteinExistence type="predicted"/>
<dbReference type="Proteomes" id="UP001570511">
    <property type="component" value="Unassembled WGS sequence"/>
</dbReference>
<keyword evidence="1" id="KW-0175">Coiled coil</keyword>
<protein>
    <submittedName>
        <fullName evidence="3">Uncharacterized protein</fullName>
    </submittedName>
</protein>
<feature type="region of interest" description="Disordered" evidence="2">
    <location>
        <begin position="1"/>
        <end position="25"/>
    </location>
</feature>
<dbReference type="AlphaFoldDB" id="A0ABD5M7D8"/>
<evidence type="ECO:0000313" key="4">
    <source>
        <dbReference type="Proteomes" id="UP001570511"/>
    </source>
</evidence>
<accession>A0ABD5M7D8</accession>
<reference evidence="3 4" key="1">
    <citation type="submission" date="2024-08" db="EMBL/GenBank/DDBJ databases">
        <title>Halobellus sp. MBLA0158 whole genome sequence.</title>
        <authorList>
            <person name="Hwang C.Y."/>
            <person name="Cho E.-S."/>
            <person name="Seo M.-J."/>
        </authorList>
    </citation>
    <scope>NUCLEOTIDE SEQUENCE [LARGE SCALE GENOMIC DNA]</scope>
    <source>
        <strain evidence="3 4">MBLA0158</strain>
    </source>
</reference>
<feature type="compositionally biased region" description="Low complexity" evidence="2">
    <location>
        <begin position="1"/>
        <end position="10"/>
    </location>
</feature>